<keyword evidence="1" id="KW-1133">Transmembrane helix</keyword>
<protein>
    <submittedName>
        <fullName evidence="2">Uncharacterized protein</fullName>
    </submittedName>
</protein>
<evidence type="ECO:0000313" key="2">
    <source>
        <dbReference type="EMBL" id="MET3528599.1"/>
    </source>
</evidence>
<reference evidence="2 3" key="1">
    <citation type="submission" date="2024-06" db="EMBL/GenBank/DDBJ databases">
        <title>Genomic Encyclopedia of Type Strains, Phase IV (KMG-IV): sequencing the most valuable type-strain genomes for metagenomic binning, comparative biology and taxonomic classification.</title>
        <authorList>
            <person name="Goeker M."/>
        </authorList>
    </citation>
    <scope>NUCLEOTIDE SEQUENCE [LARGE SCALE GENOMIC DNA]</scope>
    <source>
        <strain evidence="2 3">DSM 17809</strain>
    </source>
</reference>
<name>A0ABV2ENF4_9CAUL</name>
<evidence type="ECO:0000313" key="3">
    <source>
        <dbReference type="Proteomes" id="UP001549110"/>
    </source>
</evidence>
<feature type="transmembrane region" description="Helical" evidence="1">
    <location>
        <begin position="30"/>
        <end position="53"/>
    </location>
</feature>
<keyword evidence="3" id="KW-1185">Reference proteome</keyword>
<proteinExistence type="predicted"/>
<dbReference type="EMBL" id="JBEPLU010000004">
    <property type="protein sequence ID" value="MET3528599.1"/>
    <property type="molecule type" value="Genomic_DNA"/>
</dbReference>
<comment type="caution">
    <text evidence="2">The sequence shown here is derived from an EMBL/GenBank/DDBJ whole genome shotgun (WGS) entry which is preliminary data.</text>
</comment>
<dbReference type="Proteomes" id="UP001549110">
    <property type="component" value="Unassembled WGS sequence"/>
</dbReference>
<sequence>MTFFSATAASPARPALRRSRRPVGIPFNWRLAVALTANALAWLAIIGAVVALAK</sequence>
<evidence type="ECO:0000256" key="1">
    <source>
        <dbReference type="SAM" id="Phobius"/>
    </source>
</evidence>
<keyword evidence="1" id="KW-0472">Membrane</keyword>
<keyword evidence="1" id="KW-0812">Transmembrane</keyword>
<organism evidence="2 3">
    <name type="scientific">Phenylobacterium koreense</name>
    <dbReference type="NCBI Taxonomy" id="266125"/>
    <lineage>
        <taxon>Bacteria</taxon>
        <taxon>Pseudomonadati</taxon>
        <taxon>Pseudomonadota</taxon>
        <taxon>Alphaproteobacteria</taxon>
        <taxon>Caulobacterales</taxon>
        <taxon>Caulobacteraceae</taxon>
        <taxon>Phenylobacterium</taxon>
    </lineage>
</organism>
<dbReference type="RefSeq" id="WP_331932337.1">
    <property type="nucleotide sequence ID" value="NZ_JBEPLU010000004.1"/>
</dbReference>
<gene>
    <name evidence="2" type="ORF">ABID41_003741</name>
</gene>
<accession>A0ABV2ENF4</accession>